<evidence type="ECO:0000256" key="3">
    <source>
        <dbReference type="ARBA" id="ARBA00012154"/>
    </source>
</evidence>
<comment type="subcellular location">
    <subcellularLocation>
        <location evidence="11">Cytoplasm</location>
    </subcellularLocation>
</comment>
<dbReference type="InterPro" id="IPR027417">
    <property type="entry name" value="P-loop_NTPase"/>
</dbReference>
<keyword evidence="7 11" id="KW-0418">Kinase</keyword>
<dbReference type="GO" id="GO:0000287">
    <property type="term" value="F:magnesium ion binding"/>
    <property type="evidence" value="ECO:0007669"/>
    <property type="project" value="UniProtKB-UniRule"/>
</dbReference>
<keyword evidence="5 11" id="KW-0808">Transferase</keyword>
<evidence type="ECO:0000256" key="10">
    <source>
        <dbReference type="ARBA" id="ARBA00048567"/>
    </source>
</evidence>
<evidence type="ECO:0000256" key="9">
    <source>
        <dbReference type="ARBA" id="ARBA00023141"/>
    </source>
</evidence>
<dbReference type="CDD" id="cd00464">
    <property type="entry name" value="SK"/>
    <property type="match status" value="1"/>
</dbReference>
<feature type="binding site" evidence="11">
    <location>
        <position position="71"/>
    </location>
    <ligand>
        <name>substrate</name>
    </ligand>
</feature>
<evidence type="ECO:0000256" key="7">
    <source>
        <dbReference type="ARBA" id="ARBA00022777"/>
    </source>
</evidence>
<evidence type="ECO:0000256" key="4">
    <source>
        <dbReference type="ARBA" id="ARBA00022605"/>
    </source>
</evidence>
<keyword evidence="11" id="KW-0460">Magnesium</keyword>
<feature type="binding site" evidence="11">
    <location>
        <position position="47"/>
    </location>
    <ligand>
        <name>substrate</name>
    </ligand>
</feature>
<dbReference type="PRINTS" id="PR01100">
    <property type="entry name" value="SHIKIMTKNASE"/>
</dbReference>
<keyword evidence="9 11" id="KW-0057">Aromatic amino acid biosynthesis</keyword>
<dbReference type="Pfam" id="PF01202">
    <property type="entry name" value="SKI"/>
    <property type="match status" value="1"/>
</dbReference>
<dbReference type="EC" id="2.7.1.71" evidence="3 11"/>
<comment type="catalytic activity">
    <reaction evidence="10 11">
        <text>shikimate + ATP = 3-phosphoshikimate + ADP + H(+)</text>
        <dbReference type="Rhea" id="RHEA:13121"/>
        <dbReference type="ChEBI" id="CHEBI:15378"/>
        <dbReference type="ChEBI" id="CHEBI:30616"/>
        <dbReference type="ChEBI" id="CHEBI:36208"/>
        <dbReference type="ChEBI" id="CHEBI:145989"/>
        <dbReference type="ChEBI" id="CHEBI:456216"/>
        <dbReference type="EC" id="2.7.1.71"/>
    </reaction>
</comment>
<keyword evidence="4 11" id="KW-0028">Amino-acid biosynthesis</keyword>
<dbReference type="InterPro" id="IPR000623">
    <property type="entry name" value="Shikimate_kinase/TSH1"/>
</dbReference>
<dbReference type="GO" id="GO:0005524">
    <property type="term" value="F:ATP binding"/>
    <property type="evidence" value="ECO:0007669"/>
    <property type="project" value="UniProtKB-UniRule"/>
</dbReference>
<keyword evidence="8 11" id="KW-0067">ATP-binding</keyword>
<comment type="caution">
    <text evidence="12">The sequence shown here is derived from an EMBL/GenBank/DDBJ whole genome shotgun (WGS) entry which is preliminary data.</text>
</comment>
<dbReference type="RefSeq" id="WP_193912491.1">
    <property type="nucleotide sequence ID" value="NZ_JADEXG010000130.1"/>
</dbReference>
<dbReference type="GO" id="GO:0009423">
    <property type="term" value="P:chorismate biosynthetic process"/>
    <property type="evidence" value="ECO:0007669"/>
    <property type="project" value="UniProtKB-UniRule"/>
</dbReference>
<accession>A0A8J7DF65</accession>
<comment type="function">
    <text evidence="11">Catalyzes the specific phosphorylation of the 3-hydroxyl group of shikimic acid using ATP as a cosubstrate.</text>
</comment>
<keyword evidence="13" id="KW-1185">Reference proteome</keyword>
<keyword evidence="11" id="KW-0963">Cytoplasm</keyword>
<proteinExistence type="inferred from homology"/>
<feature type="binding site" evidence="11">
    <location>
        <position position="149"/>
    </location>
    <ligand>
        <name>substrate</name>
    </ligand>
</feature>
<dbReference type="AlphaFoldDB" id="A0A8J7DF65"/>
<sequence>MAPDLSTRLTADLKGTNIYLVGMMGTGKTTVGKQLAQQLGYRFLDTDELIEQAAGQPIPDIFAESGEAGFRALETQVLSQVSAYTRLVIATGGGIVIEQMNWSYLQYGVVVWLDVPVPELMNRLRGDRSRPLLQDTDLKDRLETLWQQRANRYRQADVQVQAVGGVGAIAAQVLEAIGAVVKSDRAGVREASP</sequence>
<dbReference type="Proteomes" id="UP000636505">
    <property type="component" value="Unassembled WGS sequence"/>
</dbReference>
<dbReference type="InterPro" id="IPR031322">
    <property type="entry name" value="Shikimate/glucono_kinase"/>
</dbReference>
<evidence type="ECO:0000313" key="12">
    <source>
        <dbReference type="EMBL" id="MBE9080498.1"/>
    </source>
</evidence>
<gene>
    <name evidence="11" type="primary">aroK</name>
    <name evidence="12" type="ORF">IQ241_24990</name>
</gene>
<dbReference type="HAMAP" id="MF_00109">
    <property type="entry name" value="Shikimate_kinase"/>
    <property type="match status" value="1"/>
</dbReference>
<dbReference type="PANTHER" id="PTHR21087">
    <property type="entry name" value="SHIKIMATE KINASE"/>
    <property type="match status" value="1"/>
</dbReference>
<comment type="caution">
    <text evidence="11">Lacks conserved residue(s) required for the propagation of feature annotation.</text>
</comment>
<dbReference type="EMBL" id="JADEXG010000130">
    <property type="protein sequence ID" value="MBE9080498.1"/>
    <property type="molecule type" value="Genomic_DNA"/>
</dbReference>
<dbReference type="PROSITE" id="PS01128">
    <property type="entry name" value="SHIKIMATE_KINASE"/>
    <property type="match status" value="1"/>
</dbReference>
<evidence type="ECO:0000256" key="2">
    <source>
        <dbReference type="ARBA" id="ARBA00006997"/>
    </source>
</evidence>
<feature type="binding site" evidence="11">
    <location>
        <position position="130"/>
    </location>
    <ligand>
        <name>ATP</name>
        <dbReference type="ChEBI" id="CHEBI:30616"/>
    </ligand>
</feature>
<reference evidence="12" key="1">
    <citation type="submission" date="2020-10" db="EMBL/GenBank/DDBJ databases">
        <authorList>
            <person name="Castelo-Branco R."/>
            <person name="Eusebio N."/>
            <person name="Adriana R."/>
            <person name="Vieira A."/>
            <person name="Brugerolle De Fraissinette N."/>
            <person name="Rezende De Castro R."/>
            <person name="Schneider M.P."/>
            <person name="Vasconcelos V."/>
            <person name="Leao P.N."/>
        </authorList>
    </citation>
    <scope>NUCLEOTIDE SEQUENCE</scope>
    <source>
        <strain evidence="12">LEGE 07310</strain>
    </source>
</reference>
<feature type="binding site" evidence="11">
    <location>
        <begin position="25"/>
        <end position="30"/>
    </location>
    <ligand>
        <name>ATP</name>
        <dbReference type="ChEBI" id="CHEBI:30616"/>
    </ligand>
</feature>
<dbReference type="PANTHER" id="PTHR21087:SF16">
    <property type="entry name" value="SHIKIMATE KINASE 1, CHLOROPLASTIC"/>
    <property type="match status" value="1"/>
</dbReference>
<keyword evidence="11" id="KW-0479">Metal-binding</keyword>
<evidence type="ECO:0000256" key="5">
    <source>
        <dbReference type="ARBA" id="ARBA00022679"/>
    </source>
</evidence>
<evidence type="ECO:0000256" key="8">
    <source>
        <dbReference type="ARBA" id="ARBA00022840"/>
    </source>
</evidence>
<dbReference type="GO" id="GO:0005829">
    <property type="term" value="C:cytosol"/>
    <property type="evidence" value="ECO:0007669"/>
    <property type="project" value="TreeGrafter"/>
</dbReference>
<evidence type="ECO:0000313" key="13">
    <source>
        <dbReference type="Proteomes" id="UP000636505"/>
    </source>
</evidence>
<feature type="binding site" evidence="11">
    <location>
        <position position="29"/>
    </location>
    <ligand>
        <name>Mg(2+)</name>
        <dbReference type="ChEBI" id="CHEBI:18420"/>
    </ligand>
</feature>
<organism evidence="12 13">
    <name type="scientific">Vasconcelosia minhoensis LEGE 07310</name>
    <dbReference type="NCBI Taxonomy" id="915328"/>
    <lineage>
        <taxon>Bacteria</taxon>
        <taxon>Bacillati</taxon>
        <taxon>Cyanobacteriota</taxon>
        <taxon>Cyanophyceae</taxon>
        <taxon>Nodosilineales</taxon>
        <taxon>Cymatolegaceae</taxon>
        <taxon>Vasconcelosia</taxon>
        <taxon>Vasconcelosia minhoensis</taxon>
    </lineage>
</organism>
<comment type="similarity">
    <text evidence="2 11">Belongs to the shikimate kinase family.</text>
</comment>
<evidence type="ECO:0000256" key="1">
    <source>
        <dbReference type="ARBA" id="ARBA00004842"/>
    </source>
</evidence>
<comment type="pathway">
    <text evidence="1 11">Metabolic intermediate biosynthesis; chorismate biosynthesis; chorismate from D-erythrose 4-phosphate and phosphoenolpyruvate: step 5/7.</text>
</comment>
<comment type="subunit">
    <text evidence="11">Monomer.</text>
</comment>
<dbReference type="GO" id="GO:0008652">
    <property type="term" value="P:amino acid biosynthetic process"/>
    <property type="evidence" value="ECO:0007669"/>
    <property type="project" value="UniProtKB-KW"/>
</dbReference>
<dbReference type="InterPro" id="IPR023000">
    <property type="entry name" value="Shikimate_kinase_CS"/>
</dbReference>
<feature type="binding site" evidence="11">
    <location>
        <position position="93"/>
    </location>
    <ligand>
        <name>substrate</name>
    </ligand>
</feature>
<dbReference type="GO" id="GO:0009073">
    <property type="term" value="P:aromatic amino acid family biosynthetic process"/>
    <property type="evidence" value="ECO:0007669"/>
    <property type="project" value="UniProtKB-KW"/>
</dbReference>
<dbReference type="SUPFAM" id="SSF52540">
    <property type="entry name" value="P-loop containing nucleoside triphosphate hydrolases"/>
    <property type="match status" value="1"/>
</dbReference>
<dbReference type="Gene3D" id="3.40.50.300">
    <property type="entry name" value="P-loop containing nucleotide triphosphate hydrolases"/>
    <property type="match status" value="1"/>
</dbReference>
<dbReference type="GO" id="GO:0004765">
    <property type="term" value="F:shikimate kinase activity"/>
    <property type="evidence" value="ECO:0007669"/>
    <property type="project" value="UniProtKB-UniRule"/>
</dbReference>
<protein>
    <recommendedName>
        <fullName evidence="3 11">Shikimate kinase</fullName>
        <shortName evidence="11">SK</shortName>
        <ecNumber evidence="3 11">2.7.1.71</ecNumber>
    </recommendedName>
</protein>
<keyword evidence="6 11" id="KW-0547">Nucleotide-binding</keyword>
<evidence type="ECO:0000256" key="11">
    <source>
        <dbReference type="HAMAP-Rule" id="MF_00109"/>
    </source>
</evidence>
<comment type="cofactor">
    <cofactor evidence="11">
        <name>Mg(2+)</name>
        <dbReference type="ChEBI" id="CHEBI:18420"/>
    </cofactor>
    <text evidence="11">Binds 1 Mg(2+) ion per subunit.</text>
</comment>
<dbReference type="UniPathway" id="UPA00053">
    <property type="reaction ID" value="UER00088"/>
</dbReference>
<name>A0A8J7DF65_9CYAN</name>
<evidence type="ECO:0000256" key="6">
    <source>
        <dbReference type="ARBA" id="ARBA00022741"/>
    </source>
</evidence>